<sequence length="136" mass="15300">MGDSRKERTQSIVKRKRPNGTITSKTQIQASVLMEPHVQEEQLHSFSASVNTPSESSCPICSSNNSCQTVRSRTKLMNTLIETGKPREVHSVFKGLMEEGHRPTLVTYTTVLTALTLEKRFKSIPSLLNKETLRKQ</sequence>
<evidence type="ECO:0000256" key="2">
    <source>
        <dbReference type="SAM" id="MobiDB-lite"/>
    </source>
</evidence>
<evidence type="ECO:0000313" key="4">
    <source>
        <dbReference type="Proteomes" id="UP000834106"/>
    </source>
</evidence>
<evidence type="ECO:0000256" key="1">
    <source>
        <dbReference type="ARBA" id="ARBA00022737"/>
    </source>
</evidence>
<dbReference type="Gene3D" id="1.25.40.10">
    <property type="entry name" value="Tetratricopeptide repeat domain"/>
    <property type="match status" value="1"/>
</dbReference>
<dbReference type="AlphaFoldDB" id="A0AAD2DLF7"/>
<feature type="region of interest" description="Disordered" evidence="2">
    <location>
        <begin position="1"/>
        <end position="25"/>
    </location>
</feature>
<dbReference type="NCBIfam" id="TIGR00756">
    <property type="entry name" value="PPR"/>
    <property type="match status" value="1"/>
</dbReference>
<evidence type="ECO:0000313" key="3">
    <source>
        <dbReference type="EMBL" id="CAI9758982.1"/>
    </source>
</evidence>
<dbReference type="Proteomes" id="UP000834106">
    <property type="component" value="Chromosome 4"/>
</dbReference>
<name>A0AAD2DLF7_9LAMI</name>
<accession>A0AAD2DLF7</accession>
<organism evidence="3 4">
    <name type="scientific">Fraxinus pennsylvanica</name>
    <dbReference type="NCBI Taxonomy" id="56036"/>
    <lineage>
        <taxon>Eukaryota</taxon>
        <taxon>Viridiplantae</taxon>
        <taxon>Streptophyta</taxon>
        <taxon>Embryophyta</taxon>
        <taxon>Tracheophyta</taxon>
        <taxon>Spermatophyta</taxon>
        <taxon>Magnoliopsida</taxon>
        <taxon>eudicotyledons</taxon>
        <taxon>Gunneridae</taxon>
        <taxon>Pentapetalae</taxon>
        <taxon>asterids</taxon>
        <taxon>lamiids</taxon>
        <taxon>Lamiales</taxon>
        <taxon>Oleaceae</taxon>
        <taxon>Oleeae</taxon>
        <taxon>Fraxinus</taxon>
    </lineage>
</organism>
<dbReference type="InterPro" id="IPR002885">
    <property type="entry name" value="PPR_rpt"/>
</dbReference>
<gene>
    <name evidence="3" type="ORF">FPE_LOCUS6412</name>
</gene>
<dbReference type="InterPro" id="IPR011990">
    <property type="entry name" value="TPR-like_helical_dom_sf"/>
</dbReference>
<reference evidence="3" key="1">
    <citation type="submission" date="2023-05" db="EMBL/GenBank/DDBJ databases">
        <authorList>
            <person name="Huff M."/>
        </authorList>
    </citation>
    <scope>NUCLEOTIDE SEQUENCE</scope>
</reference>
<keyword evidence="1" id="KW-0677">Repeat</keyword>
<proteinExistence type="predicted"/>
<dbReference type="EMBL" id="OU503039">
    <property type="protein sequence ID" value="CAI9758982.1"/>
    <property type="molecule type" value="Genomic_DNA"/>
</dbReference>
<keyword evidence="4" id="KW-1185">Reference proteome</keyword>
<protein>
    <submittedName>
        <fullName evidence="3">Uncharacterized protein</fullName>
    </submittedName>
</protein>
<dbReference type="PANTHER" id="PTHR47931:SF2">
    <property type="entry name" value="OS01G0228400 PROTEIN"/>
    <property type="match status" value="1"/>
</dbReference>
<dbReference type="PANTHER" id="PTHR47931">
    <property type="entry name" value="OS01G0228400 PROTEIN"/>
    <property type="match status" value="1"/>
</dbReference>